<dbReference type="InterPro" id="IPR003594">
    <property type="entry name" value="HATPase_dom"/>
</dbReference>
<dbReference type="GO" id="GO:0005524">
    <property type="term" value="F:ATP binding"/>
    <property type="evidence" value="ECO:0007669"/>
    <property type="project" value="UniProtKB-KW"/>
</dbReference>
<protein>
    <submittedName>
        <fullName evidence="3">ATP-binding protein</fullName>
    </submittedName>
</protein>
<keyword evidence="1" id="KW-0808">Transferase</keyword>
<dbReference type="PANTHER" id="PTHR35526:SF3">
    <property type="entry name" value="ANTI-SIGMA-F FACTOR RSBW"/>
    <property type="match status" value="1"/>
</dbReference>
<dbReference type="Gene3D" id="3.30.565.10">
    <property type="entry name" value="Histidine kinase-like ATPase, C-terminal domain"/>
    <property type="match status" value="1"/>
</dbReference>
<reference evidence="3" key="1">
    <citation type="submission" date="2022-06" db="EMBL/GenBank/DDBJ databases">
        <title>Draft genome sequence of Streptomyces sp. RB6PN25 isolated from peat swamp forest in Thailand.</title>
        <authorList>
            <person name="Duangmal K."/>
            <person name="Klaysubun C."/>
        </authorList>
    </citation>
    <scope>NUCLEOTIDE SEQUENCE</scope>
    <source>
        <strain evidence="3">RB6PN25</strain>
    </source>
</reference>
<dbReference type="PANTHER" id="PTHR35526">
    <property type="entry name" value="ANTI-SIGMA-F FACTOR RSBW-RELATED"/>
    <property type="match status" value="1"/>
</dbReference>
<dbReference type="InterPro" id="IPR050267">
    <property type="entry name" value="Anti-sigma-factor_SerPK"/>
</dbReference>
<evidence type="ECO:0000259" key="2">
    <source>
        <dbReference type="Pfam" id="PF13581"/>
    </source>
</evidence>
<evidence type="ECO:0000313" key="4">
    <source>
        <dbReference type="Proteomes" id="UP001057702"/>
    </source>
</evidence>
<keyword evidence="4" id="KW-1185">Reference proteome</keyword>
<dbReference type="Pfam" id="PF13581">
    <property type="entry name" value="HATPase_c_2"/>
    <property type="match status" value="1"/>
</dbReference>
<keyword evidence="1" id="KW-0418">Kinase</keyword>
<keyword evidence="3" id="KW-0547">Nucleotide-binding</keyword>
<proteinExistence type="predicted"/>
<comment type="caution">
    <text evidence="3">The sequence shown here is derived from an EMBL/GenBank/DDBJ whole genome shotgun (WGS) entry which is preliminary data.</text>
</comment>
<dbReference type="SUPFAM" id="SSF55874">
    <property type="entry name" value="ATPase domain of HSP90 chaperone/DNA topoisomerase II/histidine kinase"/>
    <property type="match status" value="1"/>
</dbReference>
<dbReference type="InterPro" id="IPR036890">
    <property type="entry name" value="HATPase_C_sf"/>
</dbReference>
<dbReference type="Proteomes" id="UP001057702">
    <property type="component" value="Unassembled WGS sequence"/>
</dbReference>
<evidence type="ECO:0000256" key="1">
    <source>
        <dbReference type="ARBA" id="ARBA00022527"/>
    </source>
</evidence>
<organism evidence="3 4">
    <name type="scientific">Streptomyces humicola</name>
    <dbReference type="NCBI Taxonomy" id="2953240"/>
    <lineage>
        <taxon>Bacteria</taxon>
        <taxon>Bacillati</taxon>
        <taxon>Actinomycetota</taxon>
        <taxon>Actinomycetes</taxon>
        <taxon>Kitasatosporales</taxon>
        <taxon>Streptomycetaceae</taxon>
        <taxon>Streptomyces</taxon>
    </lineage>
</organism>
<dbReference type="EMBL" id="JANFNG010000013">
    <property type="protein sequence ID" value="MCQ4082425.1"/>
    <property type="molecule type" value="Genomic_DNA"/>
</dbReference>
<gene>
    <name evidence="3" type="ORF">NGB36_17905</name>
</gene>
<evidence type="ECO:0000313" key="3">
    <source>
        <dbReference type="EMBL" id="MCQ4082425.1"/>
    </source>
</evidence>
<keyword evidence="1" id="KW-0723">Serine/threonine-protein kinase</keyword>
<accession>A0ABT1PXL3</accession>
<name>A0ABT1PXL3_9ACTN</name>
<feature type="domain" description="Histidine kinase/HSP90-like ATPase" evidence="2">
    <location>
        <begin position="2"/>
        <end position="109"/>
    </location>
</feature>
<sequence>MAEARRRLRTLLNDWGVDEDMCSDAGLVLSELFTNAVRHSDSEKIVCGLRLTPEALRLEVADEGRGATEPRTREATADEEGGRGLLLVGALARAWGVLPCTDGRGRVVWAVLGRGTAP</sequence>
<dbReference type="CDD" id="cd16936">
    <property type="entry name" value="HATPase_RsbW-like"/>
    <property type="match status" value="1"/>
</dbReference>
<keyword evidence="3" id="KW-0067">ATP-binding</keyword>